<dbReference type="AlphaFoldDB" id="A0A3A6PJ89"/>
<evidence type="ECO:0000256" key="1">
    <source>
        <dbReference type="ARBA" id="ARBA00005049"/>
    </source>
</evidence>
<dbReference type="NCBIfam" id="NF000996">
    <property type="entry name" value="PRK00105.1"/>
    <property type="match status" value="1"/>
</dbReference>
<comment type="pathway">
    <text evidence="1">Nucleoside biosynthesis; alpha-ribazole biosynthesis; alpha-ribazole from 5,6-dimethylbenzimidazole: step 1/2.</text>
</comment>
<dbReference type="InterPro" id="IPR036087">
    <property type="entry name" value="Nict_dMeBzImd_PRibTrfase_sf"/>
</dbReference>
<comment type="similarity">
    <text evidence="2">Belongs to the CobT family.</text>
</comment>
<dbReference type="RefSeq" id="WP_120103366.1">
    <property type="nucleotide sequence ID" value="NZ_QKNY01000018.1"/>
</dbReference>
<gene>
    <name evidence="10" type="primary">cobT</name>
    <name evidence="10" type="ORF">DM826_10375</name>
</gene>
<dbReference type="PANTHER" id="PTHR43463:SF1">
    <property type="entry name" value="NICOTINATE-NUCLEOTIDE--DIMETHYLBENZIMIDAZOLE PHOSPHORIBOSYLTRANSFERASE"/>
    <property type="match status" value="1"/>
</dbReference>
<dbReference type="EC" id="2.4.2.21" evidence="3"/>
<dbReference type="UniPathway" id="UPA00061">
    <property type="reaction ID" value="UER00516"/>
</dbReference>
<dbReference type="OrthoDB" id="340040at2157"/>
<keyword evidence="6 10" id="KW-0328">Glycosyltransferase</keyword>
<dbReference type="GO" id="GO:0009236">
    <property type="term" value="P:cobalamin biosynthetic process"/>
    <property type="evidence" value="ECO:0007669"/>
    <property type="project" value="UniProtKB-KW"/>
</dbReference>
<protein>
    <recommendedName>
        <fullName evidence="4">Nicotinate-nucleotide--dimethylbenzimidazole phosphoribosyltransferase</fullName>
        <ecNumber evidence="3">2.4.2.21</ecNumber>
    </recommendedName>
    <alternativeName>
        <fullName evidence="8">N(1)-alpha-phosphoribosyltransferase</fullName>
    </alternativeName>
</protein>
<evidence type="ECO:0000256" key="9">
    <source>
        <dbReference type="ARBA" id="ARBA00047340"/>
    </source>
</evidence>
<dbReference type="CDD" id="cd02439">
    <property type="entry name" value="DMB-PRT_CobT"/>
    <property type="match status" value="1"/>
</dbReference>
<organism evidence="10 11">
    <name type="scientific">Halonotius aquaticus</name>
    <dbReference type="NCBI Taxonomy" id="2216978"/>
    <lineage>
        <taxon>Archaea</taxon>
        <taxon>Methanobacteriati</taxon>
        <taxon>Methanobacteriota</taxon>
        <taxon>Stenosarchaea group</taxon>
        <taxon>Halobacteria</taxon>
        <taxon>Halobacteriales</taxon>
        <taxon>Haloferacaceae</taxon>
        <taxon>Halonotius</taxon>
    </lineage>
</organism>
<evidence type="ECO:0000256" key="8">
    <source>
        <dbReference type="ARBA" id="ARBA00030686"/>
    </source>
</evidence>
<dbReference type="HAMAP" id="MF_00230">
    <property type="entry name" value="CobT"/>
    <property type="match status" value="1"/>
</dbReference>
<evidence type="ECO:0000256" key="5">
    <source>
        <dbReference type="ARBA" id="ARBA00022573"/>
    </source>
</evidence>
<dbReference type="PANTHER" id="PTHR43463">
    <property type="entry name" value="NICOTINATE-NUCLEOTIDE--DIMETHYLBENZIMIDAZOLE PHOSPHORIBOSYLTRANSFERASE"/>
    <property type="match status" value="1"/>
</dbReference>
<dbReference type="EMBL" id="QKNY01000018">
    <property type="protein sequence ID" value="RJX42054.1"/>
    <property type="molecule type" value="Genomic_DNA"/>
</dbReference>
<comment type="caution">
    <text evidence="10">The sequence shown here is derived from an EMBL/GenBank/DDBJ whole genome shotgun (WGS) entry which is preliminary data.</text>
</comment>
<dbReference type="NCBIfam" id="TIGR03160">
    <property type="entry name" value="cobT_DBIPRT"/>
    <property type="match status" value="1"/>
</dbReference>
<dbReference type="Pfam" id="PF02277">
    <property type="entry name" value="DBI_PRT"/>
    <property type="match status" value="1"/>
</dbReference>
<evidence type="ECO:0000256" key="4">
    <source>
        <dbReference type="ARBA" id="ARBA00015486"/>
    </source>
</evidence>
<dbReference type="InterPro" id="IPR003200">
    <property type="entry name" value="Nict_dMeBzImd_PRibTrfase"/>
</dbReference>
<evidence type="ECO:0000313" key="11">
    <source>
        <dbReference type="Proteomes" id="UP000276588"/>
    </source>
</evidence>
<dbReference type="Proteomes" id="UP000276588">
    <property type="component" value="Unassembled WGS sequence"/>
</dbReference>
<evidence type="ECO:0000256" key="6">
    <source>
        <dbReference type="ARBA" id="ARBA00022676"/>
    </source>
</evidence>
<keyword evidence="5" id="KW-0169">Cobalamin biosynthesis</keyword>
<sequence length="354" mass="35771">MTDASTSAGDDTSIAVSIPPLDETAHEAAQERQTQLLKPPGSLGRLESMAVDIAAMQSTPTPSVDPAVILTLAADHGVTAEGVSAYPKSVTAAMVDAVASGDAAINALARANKITTHVVDMGVDGDVPASVIDHHIADGTANMTVEPALTTTQAHESIAAGRALVEEHAAEAGVIGFGDLGIGNTTASAAITAALTETTVEEITGHGTGIDEATRQQKIETIERALAVTDPNTDDPLDVLRCVGGFEIGGLVGVTLAAASRRIPVVVDGVVTGAAAVVAAEIDERVSDYLLGSHVSTEPAHAVQLDALDSPPCLDYEMGLGEGTGAAVAIGTYRAACRAHTEMATFADAGLDDA</sequence>
<evidence type="ECO:0000256" key="2">
    <source>
        <dbReference type="ARBA" id="ARBA00007110"/>
    </source>
</evidence>
<dbReference type="InterPro" id="IPR017846">
    <property type="entry name" value="Nict_dMeBzImd_PRibTrfase_bact"/>
</dbReference>
<dbReference type="GO" id="GO:0008939">
    <property type="term" value="F:nicotinate-nucleotide-dimethylbenzimidazole phosphoribosyltransferase activity"/>
    <property type="evidence" value="ECO:0007669"/>
    <property type="project" value="UniProtKB-EC"/>
</dbReference>
<evidence type="ECO:0000313" key="10">
    <source>
        <dbReference type="EMBL" id="RJX42054.1"/>
    </source>
</evidence>
<evidence type="ECO:0000256" key="3">
    <source>
        <dbReference type="ARBA" id="ARBA00011991"/>
    </source>
</evidence>
<dbReference type="FunFam" id="3.40.50.10210:FF:000001">
    <property type="entry name" value="Nicotinate-nucleotide--dimethylbenzimidazole phosphoribosyltransferase"/>
    <property type="match status" value="1"/>
</dbReference>
<dbReference type="SUPFAM" id="SSF52733">
    <property type="entry name" value="Nicotinate mononucleotide:5,6-dimethylbenzimidazole phosphoribosyltransferase (CobT)"/>
    <property type="match status" value="1"/>
</dbReference>
<dbReference type="InterPro" id="IPR023195">
    <property type="entry name" value="Nict_dMeBzImd_PRibTrfase_N"/>
</dbReference>
<keyword evidence="7 10" id="KW-0808">Transferase</keyword>
<keyword evidence="11" id="KW-1185">Reference proteome</keyword>
<comment type="catalytic activity">
    <reaction evidence="9">
        <text>5,6-dimethylbenzimidazole + nicotinate beta-D-ribonucleotide = alpha-ribazole 5'-phosphate + nicotinate + H(+)</text>
        <dbReference type="Rhea" id="RHEA:11196"/>
        <dbReference type="ChEBI" id="CHEBI:15378"/>
        <dbReference type="ChEBI" id="CHEBI:15890"/>
        <dbReference type="ChEBI" id="CHEBI:32544"/>
        <dbReference type="ChEBI" id="CHEBI:57502"/>
        <dbReference type="ChEBI" id="CHEBI:57918"/>
        <dbReference type="EC" id="2.4.2.21"/>
    </reaction>
</comment>
<accession>A0A3A6PJ89</accession>
<dbReference type="Gene3D" id="3.40.50.10210">
    <property type="match status" value="1"/>
</dbReference>
<name>A0A3A6PJ89_9EURY</name>
<reference evidence="10 11" key="1">
    <citation type="submission" date="2018-06" db="EMBL/GenBank/DDBJ databases">
        <title>Halonotius sp. F13-13 a new haloarchaeeon isolated from a solar saltern from Isla Cristina, Huelva, Spain.</title>
        <authorList>
            <person name="Duran-Viseras A."/>
            <person name="Sanchez-Porro C."/>
            <person name="Ventosa A."/>
        </authorList>
    </citation>
    <scope>NUCLEOTIDE SEQUENCE [LARGE SCALE GENOMIC DNA]</scope>
    <source>
        <strain evidence="10 11">F13-13</strain>
    </source>
</reference>
<evidence type="ECO:0000256" key="7">
    <source>
        <dbReference type="ARBA" id="ARBA00022679"/>
    </source>
</evidence>
<proteinExistence type="inferred from homology"/>
<dbReference type="Gene3D" id="1.10.1610.10">
    <property type="match status" value="1"/>
</dbReference>